<evidence type="ECO:0000256" key="1">
    <source>
        <dbReference type="ARBA" id="ARBA00012104"/>
    </source>
</evidence>
<dbReference type="NCBIfam" id="NF004398">
    <property type="entry name" value="PRK05756.1"/>
    <property type="match status" value="1"/>
</dbReference>
<keyword evidence="3" id="KW-0547">Nucleotide-binding</keyword>
<keyword evidence="4 7" id="KW-0418">Kinase</keyword>
<dbReference type="PANTHER" id="PTHR10534">
    <property type="entry name" value="PYRIDOXAL KINASE"/>
    <property type="match status" value="1"/>
</dbReference>
<dbReference type="GO" id="GO:0008478">
    <property type="term" value="F:pyridoxal kinase activity"/>
    <property type="evidence" value="ECO:0007669"/>
    <property type="project" value="UniProtKB-EC"/>
</dbReference>
<protein>
    <recommendedName>
        <fullName evidence="1">pyridoxal kinase</fullName>
        <ecNumber evidence="1">2.7.1.35</ecNumber>
    </recommendedName>
</protein>
<name>A0A2H9TAE7_9ZZZZ</name>
<dbReference type="CDD" id="cd01173">
    <property type="entry name" value="pyridoxal_pyridoxamine_kinase"/>
    <property type="match status" value="1"/>
</dbReference>
<dbReference type="InterPro" id="IPR013749">
    <property type="entry name" value="PM/HMP-P_kinase-1"/>
</dbReference>
<evidence type="ECO:0000256" key="4">
    <source>
        <dbReference type="ARBA" id="ARBA00022777"/>
    </source>
</evidence>
<reference evidence="7" key="1">
    <citation type="journal article" date="2017" name="Appl. Environ. Microbiol.">
        <title>Molecular characterization of an Endozoicomonas-like organism causing infection in king scallop Pecten maximus L.</title>
        <authorList>
            <person name="Cano I."/>
            <person name="van Aerle R."/>
            <person name="Ross S."/>
            <person name="Verner-Jeffreys D.W."/>
            <person name="Paley R.K."/>
            <person name="Rimmer G."/>
            <person name="Ryder D."/>
            <person name="Hooper P."/>
            <person name="Stone D."/>
            <person name="Feist S.W."/>
        </authorList>
    </citation>
    <scope>NUCLEOTIDE SEQUENCE</scope>
</reference>
<dbReference type="SUPFAM" id="SSF53613">
    <property type="entry name" value="Ribokinase-like"/>
    <property type="match status" value="1"/>
</dbReference>
<dbReference type="PANTHER" id="PTHR10534:SF2">
    <property type="entry name" value="PYRIDOXAL KINASE"/>
    <property type="match status" value="1"/>
</dbReference>
<dbReference type="InterPro" id="IPR029056">
    <property type="entry name" value="Ribokinase-like"/>
</dbReference>
<feature type="domain" description="Pyridoxamine kinase/Phosphomethylpyrimidine kinase" evidence="6">
    <location>
        <begin position="73"/>
        <end position="242"/>
    </location>
</feature>
<dbReference type="AlphaFoldDB" id="A0A2H9TAE7"/>
<evidence type="ECO:0000256" key="5">
    <source>
        <dbReference type="ARBA" id="ARBA00022840"/>
    </source>
</evidence>
<dbReference type="Pfam" id="PF08543">
    <property type="entry name" value="Phos_pyr_kin"/>
    <property type="match status" value="1"/>
</dbReference>
<comment type="caution">
    <text evidence="7">The sequence shown here is derived from an EMBL/GenBank/DDBJ whole genome shotgun (WGS) entry which is preliminary data.</text>
</comment>
<gene>
    <name evidence="7" type="primary">pdxY</name>
    <name evidence="7" type="ORF">CI610_00793</name>
</gene>
<evidence type="ECO:0000313" key="7">
    <source>
        <dbReference type="EMBL" id="PJE80221.1"/>
    </source>
</evidence>
<dbReference type="InterPro" id="IPR004625">
    <property type="entry name" value="PyrdxlKinase"/>
</dbReference>
<proteinExistence type="predicted"/>
<keyword evidence="2 7" id="KW-0808">Transferase</keyword>
<evidence type="ECO:0000256" key="2">
    <source>
        <dbReference type="ARBA" id="ARBA00022679"/>
    </source>
</evidence>
<dbReference type="EMBL" id="NSIT01000026">
    <property type="protein sequence ID" value="PJE80221.1"/>
    <property type="molecule type" value="Genomic_DNA"/>
</dbReference>
<organism evidence="7">
    <name type="scientific">invertebrate metagenome</name>
    <dbReference type="NCBI Taxonomy" id="1711999"/>
    <lineage>
        <taxon>unclassified sequences</taxon>
        <taxon>metagenomes</taxon>
        <taxon>organismal metagenomes</taxon>
    </lineage>
</organism>
<dbReference type="Gene3D" id="3.40.1190.20">
    <property type="match status" value="1"/>
</dbReference>
<evidence type="ECO:0000259" key="6">
    <source>
        <dbReference type="Pfam" id="PF08543"/>
    </source>
</evidence>
<dbReference type="GO" id="GO:0005524">
    <property type="term" value="F:ATP binding"/>
    <property type="evidence" value="ECO:0007669"/>
    <property type="project" value="UniProtKB-KW"/>
</dbReference>
<dbReference type="GO" id="GO:0009443">
    <property type="term" value="P:pyridoxal 5'-phosphate salvage"/>
    <property type="evidence" value="ECO:0007669"/>
    <property type="project" value="InterPro"/>
</dbReference>
<dbReference type="GO" id="GO:0005829">
    <property type="term" value="C:cytosol"/>
    <property type="evidence" value="ECO:0007669"/>
    <property type="project" value="TreeGrafter"/>
</dbReference>
<dbReference type="EC" id="2.7.1.35" evidence="1"/>
<keyword evidence="5" id="KW-0067">ATP-binding</keyword>
<dbReference type="NCBIfam" id="TIGR00687">
    <property type="entry name" value="pyridox_kin"/>
    <property type="match status" value="1"/>
</dbReference>
<accession>A0A2H9TAE7</accession>
<sequence>MNILSVQSHVAYGHAGNAAAIFPLQRTGVNVWPVHTVMVSNHGGYPTMQGTKIAPAIVGDVIDGIRQRGVLPDCDALLTGYLGSAGMASVIKDTIETLRTVNPAALFCCDPVCGDTDRGVTVSPEIPNTFKNKLLPLADITTPNHFELELLTGCSVSSLDDALTAAQQLQSMGPKIVLVTSLNCDSTQSGTIDMLAVSPQGTWIITTPYVPFTTLISGTGDITSALFLASILKKQDINAALEYVASVMFSLLQKTAAAHSQELIIIDAQEEFIHPSHTFRAKLLHV</sequence>
<evidence type="ECO:0000256" key="3">
    <source>
        <dbReference type="ARBA" id="ARBA00022741"/>
    </source>
</evidence>